<evidence type="ECO:0000313" key="1">
    <source>
        <dbReference type="EMBL" id="GGZ52987.1"/>
    </source>
</evidence>
<comment type="caution">
    <text evidence="1">The sequence shown here is derived from an EMBL/GenBank/DDBJ whole genome shotgun (WGS) entry which is preliminary data.</text>
</comment>
<evidence type="ECO:0000313" key="2">
    <source>
        <dbReference type="Proteomes" id="UP000624183"/>
    </source>
</evidence>
<name>A0ABQ3BPS4_9ACTN</name>
<organism evidence="1 2">
    <name type="scientific">Streptomyces rubiginosohelvolus</name>
    <dbReference type="NCBI Taxonomy" id="67362"/>
    <lineage>
        <taxon>Bacteria</taxon>
        <taxon>Bacillati</taxon>
        <taxon>Actinomycetota</taxon>
        <taxon>Actinomycetes</taxon>
        <taxon>Kitasatosporales</taxon>
        <taxon>Streptomycetaceae</taxon>
        <taxon>Streptomyces</taxon>
    </lineage>
</organism>
<gene>
    <name evidence="1" type="ORF">GCM10010328_29740</name>
</gene>
<sequence>MTPHTAITAAILGVLPGATPEARITVEQPLQVGRDTWTGTVAGLAQRIANATEGKDTREGESTPGRAARTAFLIALARALREQPTGGRILDGLDELGEAVVCDEDPGVIASWTDALSLVIGLASDEPKAARMLAAAEELANRRP</sequence>
<keyword evidence="2" id="KW-1185">Reference proteome</keyword>
<dbReference type="Proteomes" id="UP000624183">
    <property type="component" value="Unassembled WGS sequence"/>
</dbReference>
<reference evidence="2" key="1">
    <citation type="journal article" date="2019" name="Int. J. Syst. Evol. Microbiol.">
        <title>The Global Catalogue of Microorganisms (GCM) 10K type strain sequencing project: providing services to taxonomists for standard genome sequencing and annotation.</title>
        <authorList>
            <consortium name="The Broad Institute Genomics Platform"/>
            <consortium name="The Broad Institute Genome Sequencing Center for Infectious Disease"/>
            <person name="Wu L."/>
            <person name="Ma J."/>
        </authorList>
    </citation>
    <scope>NUCLEOTIDE SEQUENCE [LARGE SCALE GENOMIC DNA]</scope>
    <source>
        <strain evidence="2">JCM 4602</strain>
    </source>
</reference>
<accession>A0ABQ3BPS4</accession>
<dbReference type="EMBL" id="BMUW01000004">
    <property type="protein sequence ID" value="GGZ52987.1"/>
    <property type="molecule type" value="Genomic_DNA"/>
</dbReference>
<proteinExistence type="predicted"/>
<protein>
    <submittedName>
        <fullName evidence="1">Uncharacterized protein</fullName>
    </submittedName>
</protein>